<accession>A0ABY8QFG2</accession>
<dbReference type="Proteomes" id="UP001241605">
    <property type="component" value="Chromosome"/>
</dbReference>
<sequence length="75" mass="8531">MQSVDETTATQLRPFWQAVFADGSVTLPEGEVRPAHWRDEKLDWRDFEKAWRAWQAEIGFDPDDPATWDAAGAPG</sequence>
<dbReference type="RefSeq" id="WP_282299895.1">
    <property type="nucleotide sequence ID" value="NZ_CP124616.1"/>
</dbReference>
<name>A0ABY8QFG2_9RHOB</name>
<dbReference type="EMBL" id="CP124616">
    <property type="protein sequence ID" value="WGW03264.1"/>
    <property type="molecule type" value="Genomic_DNA"/>
</dbReference>
<keyword evidence="2" id="KW-1185">Reference proteome</keyword>
<gene>
    <name evidence="1" type="ORF">QF118_15225</name>
</gene>
<protein>
    <submittedName>
        <fullName evidence="1">Uncharacterized protein</fullName>
    </submittedName>
</protein>
<evidence type="ECO:0000313" key="1">
    <source>
        <dbReference type="EMBL" id="WGW03264.1"/>
    </source>
</evidence>
<proteinExistence type="predicted"/>
<reference evidence="1 2" key="1">
    <citation type="submission" date="2023-05" db="EMBL/GenBank/DDBJ databases">
        <title>YMD87, complete Genome.</title>
        <authorList>
            <person name="Zhang J."/>
            <person name="Xu X."/>
        </authorList>
    </citation>
    <scope>NUCLEOTIDE SEQUENCE [LARGE SCALE GENOMIC DNA]</scope>
    <source>
        <strain evidence="1 2">YMD87</strain>
    </source>
</reference>
<evidence type="ECO:0000313" key="2">
    <source>
        <dbReference type="Proteomes" id="UP001241605"/>
    </source>
</evidence>
<organism evidence="1 2">
    <name type="scientific">Tropicibacter oceani</name>
    <dbReference type="NCBI Taxonomy" id="3058420"/>
    <lineage>
        <taxon>Bacteria</taxon>
        <taxon>Pseudomonadati</taxon>
        <taxon>Pseudomonadota</taxon>
        <taxon>Alphaproteobacteria</taxon>
        <taxon>Rhodobacterales</taxon>
        <taxon>Roseobacteraceae</taxon>
        <taxon>Tropicibacter</taxon>
    </lineage>
</organism>